<dbReference type="Proteomes" id="UP001210211">
    <property type="component" value="Unassembled WGS sequence"/>
</dbReference>
<dbReference type="InterPro" id="IPR039104">
    <property type="entry name" value="6PGL"/>
</dbReference>
<comment type="similarity">
    <text evidence="3 5">Belongs to the glucosamine/galactosamine-6-phosphate isomerase family. 6-phosphogluconolactonase subfamily.</text>
</comment>
<evidence type="ECO:0000256" key="2">
    <source>
        <dbReference type="ARBA" id="ARBA00004961"/>
    </source>
</evidence>
<accession>A0AAD5Z3C9</accession>
<sequence length="271" mass="29693">MADSKEGRGDVRIYSSIDDLTTELAEYISDLSEKSVKERGYFSIALSGRSVVNFIRKLTGTPYMITVDWSKWHVFFADERAVAKSHPESNYRLAKDEFLSKVPIPSSHVCSINDNVEVGIAAQEYQFAIRQHVKSHRVAASVSTDCPRFDLILLELGPDGHVASLFPGHAALCLAHDWVTHIVDSPRPPPERITFTLPVINSACNVAIVAVGEDKADAVHFAVGPTAGGNVDWENYESADAGFLPARLVDPMDGTLVWFLDSCAASKLDAF</sequence>
<dbReference type="AlphaFoldDB" id="A0AAD5Z3C9"/>
<reference evidence="7 8" key="1">
    <citation type="journal article" date="2022" name="Cell">
        <title>Repeat-based holocentromeres influence genome architecture and karyotype evolution.</title>
        <authorList>
            <person name="Hofstatter P.G."/>
            <person name="Thangavel G."/>
            <person name="Lux T."/>
            <person name="Neumann P."/>
            <person name="Vondrak T."/>
            <person name="Novak P."/>
            <person name="Zhang M."/>
            <person name="Costa L."/>
            <person name="Castellani M."/>
            <person name="Scott A."/>
            <person name="Toegelov H."/>
            <person name="Fuchs J."/>
            <person name="Mata-Sucre Y."/>
            <person name="Dias Y."/>
            <person name="Vanzela A.L.L."/>
            <person name="Huettel B."/>
            <person name="Almeida C.C.S."/>
            <person name="Simkova H."/>
            <person name="Souza G."/>
            <person name="Pedrosa-Harand A."/>
            <person name="Macas J."/>
            <person name="Mayer K.F.X."/>
            <person name="Houben A."/>
            <person name="Marques A."/>
        </authorList>
    </citation>
    <scope>NUCLEOTIDE SEQUENCE [LARGE SCALE GENOMIC DNA]</scope>
    <source>
        <strain evidence="7">RhyTen1mFocal</strain>
    </source>
</reference>
<dbReference type="GO" id="GO:0006098">
    <property type="term" value="P:pentose-phosphate shunt"/>
    <property type="evidence" value="ECO:0007669"/>
    <property type="project" value="InterPro"/>
</dbReference>
<dbReference type="InterPro" id="IPR037171">
    <property type="entry name" value="NagB/RpiA_transferase-like"/>
</dbReference>
<evidence type="ECO:0000259" key="6">
    <source>
        <dbReference type="Pfam" id="PF01182"/>
    </source>
</evidence>
<feature type="domain" description="Glucosamine/galactosamine-6-phosphate isomerase" evidence="6">
    <location>
        <begin position="18"/>
        <end position="258"/>
    </location>
</feature>
<evidence type="ECO:0000256" key="5">
    <source>
        <dbReference type="RuleBase" id="RU365095"/>
    </source>
</evidence>
<dbReference type="PANTHER" id="PTHR11054">
    <property type="entry name" value="6-PHOSPHOGLUCONOLACTONASE"/>
    <property type="match status" value="1"/>
</dbReference>
<dbReference type="InterPro" id="IPR006148">
    <property type="entry name" value="Glc/Gal-6P_isomerase"/>
</dbReference>
<gene>
    <name evidence="7" type="ORF">LUZ61_014745</name>
</gene>
<protein>
    <recommendedName>
        <fullName evidence="5">Probable 6-phosphogluconolactonase</fullName>
        <ecNumber evidence="5">3.1.1.31</ecNumber>
    </recommendedName>
</protein>
<evidence type="ECO:0000313" key="7">
    <source>
        <dbReference type="EMBL" id="KAJ3685581.1"/>
    </source>
</evidence>
<evidence type="ECO:0000313" key="8">
    <source>
        <dbReference type="Proteomes" id="UP001210211"/>
    </source>
</evidence>
<comment type="catalytic activity">
    <reaction evidence="1 5">
        <text>6-phospho-D-glucono-1,5-lactone + H2O = 6-phospho-D-gluconate + H(+)</text>
        <dbReference type="Rhea" id="RHEA:12556"/>
        <dbReference type="ChEBI" id="CHEBI:15377"/>
        <dbReference type="ChEBI" id="CHEBI:15378"/>
        <dbReference type="ChEBI" id="CHEBI:57955"/>
        <dbReference type="ChEBI" id="CHEBI:58759"/>
        <dbReference type="EC" id="3.1.1.31"/>
    </reaction>
</comment>
<organism evidence="7 8">
    <name type="scientific">Rhynchospora tenuis</name>
    <dbReference type="NCBI Taxonomy" id="198213"/>
    <lineage>
        <taxon>Eukaryota</taxon>
        <taxon>Viridiplantae</taxon>
        <taxon>Streptophyta</taxon>
        <taxon>Embryophyta</taxon>
        <taxon>Tracheophyta</taxon>
        <taxon>Spermatophyta</taxon>
        <taxon>Magnoliopsida</taxon>
        <taxon>Liliopsida</taxon>
        <taxon>Poales</taxon>
        <taxon>Cyperaceae</taxon>
        <taxon>Cyperoideae</taxon>
        <taxon>Rhynchosporeae</taxon>
        <taxon>Rhynchospora</taxon>
    </lineage>
</organism>
<evidence type="ECO:0000256" key="1">
    <source>
        <dbReference type="ARBA" id="ARBA00000832"/>
    </source>
</evidence>
<dbReference type="SUPFAM" id="SSF100950">
    <property type="entry name" value="NagB/RpiA/CoA transferase-like"/>
    <property type="match status" value="1"/>
</dbReference>
<keyword evidence="4" id="KW-0378">Hydrolase</keyword>
<dbReference type="InterPro" id="IPR005900">
    <property type="entry name" value="6-phosphogluconolactonase_DevB"/>
</dbReference>
<name>A0AAD5Z3C9_9POAL</name>
<evidence type="ECO:0000256" key="4">
    <source>
        <dbReference type="ARBA" id="ARBA00022801"/>
    </source>
</evidence>
<dbReference type="Gene3D" id="3.40.50.1360">
    <property type="match status" value="1"/>
</dbReference>
<dbReference type="EC" id="3.1.1.31" evidence="5"/>
<dbReference type="Pfam" id="PF01182">
    <property type="entry name" value="Glucosamine_iso"/>
    <property type="match status" value="1"/>
</dbReference>
<proteinExistence type="inferred from homology"/>
<comment type="pathway">
    <text evidence="2">Carbohydrate degradation; pentose phosphate pathway; D-ribulose 5-phosphate from D-glucose 6-phosphate (oxidative stage): step 2/3.</text>
</comment>
<dbReference type="GO" id="GO:0017057">
    <property type="term" value="F:6-phosphogluconolactonase activity"/>
    <property type="evidence" value="ECO:0007669"/>
    <property type="project" value="UniProtKB-EC"/>
</dbReference>
<dbReference type="GO" id="GO:0005975">
    <property type="term" value="P:carbohydrate metabolic process"/>
    <property type="evidence" value="ECO:0007669"/>
    <property type="project" value="InterPro"/>
</dbReference>
<dbReference type="PANTHER" id="PTHR11054:SF17">
    <property type="entry name" value="6-PHOSPHOGLUCONOLACTONASE 1-RELATED"/>
    <property type="match status" value="1"/>
</dbReference>
<dbReference type="EMBL" id="JAMRDG010000002">
    <property type="protein sequence ID" value="KAJ3685581.1"/>
    <property type="molecule type" value="Genomic_DNA"/>
</dbReference>
<dbReference type="FunFam" id="3.40.50.1360:FF:000005">
    <property type="entry name" value="6-phosphogluconolactonase"/>
    <property type="match status" value="1"/>
</dbReference>
<keyword evidence="8" id="KW-1185">Reference proteome</keyword>
<dbReference type="CDD" id="cd01400">
    <property type="entry name" value="6PGL"/>
    <property type="match status" value="1"/>
</dbReference>
<evidence type="ECO:0000256" key="3">
    <source>
        <dbReference type="ARBA" id="ARBA00010662"/>
    </source>
</evidence>
<comment type="caution">
    <text evidence="7">The sequence shown here is derived from an EMBL/GenBank/DDBJ whole genome shotgun (WGS) entry which is preliminary data.</text>
</comment>
<dbReference type="NCBIfam" id="TIGR01198">
    <property type="entry name" value="pgl"/>
    <property type="match status" value="1"/>
</dbReference>